<sequence>MAFVMAAQITRPLIRRFSAHRPQPDTRAARAVAMSCIVSGVVLPFVPPALESSRQRNGNSSEKTKYTPPTLVLPRSLASMLFRASARQAETAFHESRWLHMIMALGTQCWHAD</sequence>
<evidence type="ECO:0000313" key="2">
    <source>
        <dbReference type="Proteomes" id="UP000019376"/>
    </source>
</evidence>
<proteinExistence type="predicted"/>
<dbReference type="AlphaFoldDB" id="S8A087"/>
<dbReference type="EMBL" id="KB644415">
    <property type="protein sequence ID" value="EPS34516.1"/>
    <property type="molecule type" value="Genomic_DNA"/>
</dbReference>
<organism evidence="1 2">
    <name type="scientific">Penicillium oxalicum (strain 114-2 / CGMCC 5302)</name>
    <name type="common">Penicillium decumbens</name>
    <dbReference type="NCBI Taxonomy" id="933388"/>
    <lineage>
        <taxon>Eukaryota</taxon>
        <taxon>Fungi</taxon>
        <taxon>Dikarya</taxon>
        <taxon>Ascomycota</taxon>
        <taxon>Pezizomycotina</taxon>
        <taxon>Eurotiomycetes</taxon>
        <taxon>Eurotiomycetidae</taxon>
        <taxon>Eurotiales</taxon>
        <taxon>Aspergillaceae</taxon>
        <taxon>Penicillium</taxon>
    </lineage>
</organism>
<gene>
    <name evidence="1" type="ORF">PDE_09480</name>
</gene>
<dbReference type="HOGENOM" id="CLU_2134379_0_0_1"/>
<dbReference type="Proteomes" id="UP000019376">
    <property type="component" value="Unassembled WGS sequence"/>
</dbReference>
<reference evidence="1 2" key="1">
    <citation type="journal article" date="2013" name="PLoS ONE">
        <title>Genomic and secretomic analyses reveal unique features of the lignocellulolytic enzyme system of Penicillium decumbens.</title>
        <authorList>
            <person name="Liu G."/>
            <person name="Zhang L."/>
            <person name="Wei X."/>
            <person name="Zou G."/>
            <person name="Qin Y."/>
            <person name="Ma L."/>
            <person name="Li J."/>
            <person name="Zheng H."/>
            <person name="Wang S."/>
            <person name="Wang C."/>
            <person name="Xun L."/>
            <person name="Zhao G.-P."/>
            <person name="Zhou Z."/>
            <person name="Qu Y."/>
        </authorList>
    </citation>
    <scope>NUCLEOTIDE SEQUENCE [LARGE SCALE GENOMIC DNA]</scope>
    <source>
        <strain evidence="2">114-2 / CGMCC 5302</strain>
    </source>
</reference>
<dbReference type="eggNOG" id="ENOG502RNWM">
    <property type="taxonomic scope" value="Eukaryota"/>
</dbReference>
<dbReference type="OrthoDB" id="4400538at2759"/>
<keyword evidence="2" id="KW-1185">Reference proteome</keyword>
<dbReference type="PhylomeDB" id="S8A087"/>
<accession>S8A087</accession>
<evidence type="ECO:0000313" key="1">
    <source>
        <dbReference type="EMBL" id="EPS34516.1"/>
    </source>
</evidence>
<name>S8A087_PENO1</name>
<protein>
    <submittedName>
        <fullName evidence="1">Uncharacterized protein</fullName>
    </submittedName>
</protein>